<proteinExistence type="predicted"/>
<dbReference type="Proteomes" id="UP000087171">
    <property type="component" value="Chromosome Ca7"/>
</dbReference>
<keyword evidence="2" id="KW-1185">Reference proteome</keyword>
<protein>
    <submittedName>
        <fullName evidence="3">Uncharacterized protein LOC113787786</fullName>
    </submittedName>
</protein>
<reference evidence="3" key="2">
    <citation type="submission" date="2025-08" db="UniProtKB">
        <authorList>
            <consortium name="RefSeq"/>
        </authorList>
    </citation>
    <scope>IDENTIFICATION</scope>
    <source>
        <tissue evidence="3">Etiolated seedlings</tissue>
    </source>
</reference>
<feature type="transmembrane region" description="Helical" evidence="1">
    <location>
        <begin position="86"/>
        <end position="106"/>
    </location>
</feature>
<reference evidence="2" key="1">
    <citation type="journal article" date="2013" name="Nat. Biotechnol.">
        <title>Draft genome sequence of chickpea (Cicer arietinum) provides a resource for trait improvement.</title>
        <authorList>
            <person name="Varshney R.K."/>
            <person name="Song C."/>
            <person name="Saxena R.K."/>
            <person name="Azam S."/>
            <person name="Yu S."/>
            <person name="Sharpe A.G."/>
            <person name="Cannon S."/>
            <person name="Baek J."/>
            <person name="Rosen B.D."/>
            <person name="Tar'an B."/>
            <person name="Millan T."/>
            <person name="Zhang X."/>
            <person name="Ramsay L.D."/>
            <person name="Iwata A."/>
            <person name="Wang Y."/>
            <person name="Nelson W."/>
            <person name="Farmer A.D."/>
            <person name="Gaur P.M."/>
            <person name="Soderlund C."/>
            <person name="Penmetsa R.V."/>
            <person name="Xu C."/>
            <person name="Bharti A.K."/>
            <person name="He W."/>
            <person name="Winter P."/>
            <person name="Zhao S."/>
            <person name="Hane J.K."/>
            <person name="Carrasquilla-Garcia N."/>
            <person name="Condie J.A."/>
            <person name="Upadhyaya H.D."/>
            <person name="Luo M.C."/>
            <person name="Thudi M."/>
            <person name="Gowda C.L."/>
            <person name="Singh N.P."/>
            <person name="Lichtenzveig J."/>
            <person name="Gali K.K."/>
            <person name="Rubio J."/>
            <person name="Nadarajan N."/>
            <person name="Dolezel J."/>
            <person name="Bansal K.C."/>
            <person name="Xu X."/>
            <person name="Edwards D."/>
            <person name="Zhang G."/>
            <person name="Kahl G."/>
            <person name="Gil J."/>
            <person name="Singh K.B."/>
            <person name="Datta S.K."/>
            <person name="Jackson S.A."/>
            <person name="Wang J."/>
            <person name="Cook D.R."/>
        </authorList>
    </citation>
    <scope>NUCLEOTIDE SEQUENCE [LARGE SCALE GENOMIC DNA]</scope>
    <source>
        <strain evidence="2">cv. CDC Frontier</strain>
    </source>
</reference>
<sequence>MSQGVHPCLGVPWNSWQVVVCTIQYNLWMFSPLYVNNFKGGLTFIFYSSKSLQIHNIYLLHFLYVFCACHWESIRVWVCRGTRGRLWFAPFNTIFGCFPLYIWESIRVWVCRGTRGRLWFCTIQYNLWMFSPLYVCQTLLKNRVCQTFCQDINSLQIGSHKWQT</sequence>
<feature type="transmembrane region" description="Helical" evidence="1">
    <location>
        <begin position="56"/>
        <end position="74"/>
    </location>
</feature>
<gene>
    <name evidence="3" type="primary">LOC113787786</name>
</gene>
<accession>A0A3Q7YGV5</accession>
<keyword evidence="1" id="KW-0812">Transmembrane</keyword>
<feature type="transmembrane region" description="Helical" evidence="1">
    <location>
        <begin position="118"/>
        <end position="135"/>
    </location>
</feature>
<keyword evidence="1" id="KW-1133">Transmembrane helix</keyword>
<feature type="transmembrane region" description="Helical" evidence="1">
    <location>
        <begin position="15"/>
        <end position="35"/>
    </location>
</feature>
<keyword evidence="1" id="KW-0472">Membrane</keyword>
<evidence type="ECO:0000313" key="2">
    <source>
        <dbReference type="Proteomes" id="UP000087171"/>
    </source>
</evidence>
<dbReference type="AlphaFoldDB" id="A0A3Q7YGV5"/>
<dbReference type="RefSeq" id="XP_027192900.1">
    <property type="nucleotide sequence ID" value="XM_027337099.1"/>
</dbReference>
<evidence type="ECO:0000256" key="1">
    <source>
        <dbReference type="SAM" id="Phobius"/>
    </source>
</evidence>
<name>A0A3Q7YGV5_CICAR</name>
<organism evidence="2 3">
    <name type="scientific">Cicer arietinum</name>
    <name type="common">Chickpea</name>
    <name type="synonym">Garbanzo</name>
    <dbReference type="NCBI Taxonomy" id="3827"/>
    <lineage>
        <taxon>Eukaryota</taxon>
        <taxon>Viridiplantae</taxon>
        <taxon>Streptophyta</taxon>
        <taxon>Embryophyta</taxon>
        <taxon>Tracheophyta</taxon>
        <taxon>Spermatophyta</taxon>
        <taxon>Magnoliopsida</taxon>
        <taxon>eudicotyledons</taxon>
        <taxon>Gunneridae</taxon>
        <taxon>Pentapetalae</taxon>
        <taxon>rosids</taxon>
        <taxon>fabids</taxon>
        <taxon>Fabales</taxon>
        <taxon>Fabaceae</taxon>
        <taxon>Papilionoideae</taxon>
        <taxon>50 kb inversion clade</taxon>
        <taxon>NPAAA clade</taxon>
        <taxon>Hologalegina</taxon>
        <taxon>IRL clade</taxon>
        <taxon>Cicereae</taxon>
        <taxon>Cicer</taxon>
    </lineage>
</organism>
<evidence type="ECO:0000313" key="3">
    <source>
        <dbReference type="RefSeq" id="XP_027192900.1"/>
    </source>
</evidence>